<feature type="coiled-coil region" evidence="1">
    <location>
        <begin position="1"/>
        <end position="56"/>
    </location>
</feature>
<comment type="caution">
    <text evidence="2">The sequence shown here is derived from an EMBL/GenBank/DDBJ whole genome shotgun (WGS) entry which is preliminary data.</text>
</comment>
<evidence type="ECO:0000313" key="3">
    <source>
        <dbReference type="Proteomes" id="UP000072989"/>
    </source>
</evidence>
<dbReference type="RefSeq" id="WP_061866137.1">
    <property type="nucleotide sequence ID" value="NZ_KQ970803.1"/>
</dbReference>
<dbReference type="AlphaFoldDB" id="A0A139RIL5"/>
<reference evidence="2 3" key="1">
    <citation type="submission" date="2016-01" db="EMBL/GenBank/DDBJ databases">
        <title>Highly variable Streptococcus oralis are common among viridans streptococci isolated from primates.</title>
        <authorList>
            <person name="Denapaite D."/>
            <person name="Rieger M."/>
            <person name="Koendgen S."/>
            <person name="Brueckner R."/>
            <person name="Ochigava I."/>
            <person name="Kappeler P."/>
            <person name="Maetz-Rensing K."/>
            <person name="Leendertz F."/>
            <person name="Hakenbeck R."/>
        </authorList>
    </citation>
    <scope>NUCLEOTIDE SEQUENCE [LARGE SCALE GENOMIC DNA]</scope>
    <source>
        <strain evidence="2 3">DD17</strain>
    </source>
</reference>
<dbReference type="Proteomes" id="UP000072989">
    <property type="component" value="Unassembled WGS sequence"/>
</dbReference>
<keyword evidence="1" id="KW-0175">Coiled coil</keyword>
<accession>A0A139RIL5</accession>
<sequence length="85" mass="10574">MNKRQRRKHRLELKVRQLESEIFVLSRENMDLYDKVMEYKTELNSLRQAQERHEAECSQNVQATNAEFSKIRYEMKRLKKPFWKR</sequence>
<organism evidence="2 3">
    <name type="scientific">Streptococcus oralis</name>
    <dbReference type="NCBI Taxonomy" id="1303"/>
    <lineage>
        <taxon>Bacteria</taxon>
        <taxon>Bacillati</taxon>
        <taxon>Bacillota</taxon>
        <taxon>Bacilli</taxon>
        <taxon>Lactobacillales</taxon>
        <taxon>Streptococcaceae</taxon>
        <taxon>Streptococcus</taxon>
    </lineage>
</organism>
<proteinExistence type="predicted"/>
<dbReference type="PATRIC" id="fig|1303.87.peg.1645"/>
<dbReference type="EMBL" id="LQZE01000301">
    <property type="protein sequence ID" value="KXU14590.1"/>
    <property type="molecule type" value="Genomic_DNA"/>
</dbReference>
<gene>
    <name evidence="2" type="ORF">SORDD17_01368</name>
</gene>
<protein>
    <submittedName>
        <fullName evidence="2">Uncharacterized protein</fullName>
    </submittedName>
</protein>
<evidence type="ECO:0000256" key="1">
    <source>
        <dbReference type="SAM" id="Coils"/>
    </source>
</evidence>
<evidence type="ECO:0000313" key="2">
    <source>
        <dbReference type="EMBL" id="KXU14590.1"/>
    </source>
</evidence>
<name>A0A139RIL5_STROR</name>